<keyword evidence="3" id="KW-1185">Reference proteome</keyword>
<evidence type="ECO:0000256" key="1">
    <source>
        <dbReference type="SAM" id="MobiDB-lite"/>
    </source>
</evidence>
<dbReference type="AlphaFoldDB" id="A0AAD5MAH4"/>
<gene>
    <name evidence="2" type="ORF">KIN20_012155</name>
</gene>
<dbReference type="EMBL" id="JAHQIW010002308">
    <property type="protein sequence ID" value="KAJ1355037.1"/>
    <property type="molecule type" value="Genomic_DNA"/>
</dbReference>
<sequence>MHGGDDILLVFLTAYSAKQKLKSALKVRKSTPRSCKSRMSPNIPQKAKRSMEKMRSATDPEYKTLELDISEWESVKILKRNEVNIEDVKKEYKASSAPAAAGDMEKREVAARA</sequence>
<feature type="compositionally biased region" description="Polar residues" evidence="1">
    <location>
        <begin position="32"/>
        <end position="43"/>
    </location>
</feature>
<accession>A0AAD5MAH4</accession>
<feature type="compositionally biased region" description="Basic and acidic residues" evidence="1">
    <location>
        <begin position="103"/>
        <end position="113"/>
    </location>
</feature>
<feature type="region of interest" description="Disordered" evidence="1">
    <location>
        <begin position="94"/>
        <end position="113"/>
    </location>
</feature>
<protein>
    <submittedName>
        <fullName evidence="2">Uncharacterized protein</fullName>
    </submittedName>
</protein>
<evidence type="ECO:0000313" key="3">
    <source>
        <dbReference type="Proteomes" id="UP001196413"/>
    </source>
</evidence>
<reference evidence="2" key="1">
    <citation type="submission" date="2021-06" db="EMBL/GenBank/DDBJ databases">
        <title>Parelaphostrongylus tenuis whole genome reference sequence.</title>
        <authorList>
            <person name="Garwood T.J."/>
            <person name="Larsen P.A."/>
            <person name="Fountain-Jones N.M."/>
            <person name="Garbe J.R."/>
            <person name="Macchietto M.G."/>
            <person name="Kania S.A."/>
            <person name="Gerhold R.W."/>
            <person name="Richards J.E."/>
            <person name="Wolf T.M."/>
        </authorList>
    </citation>
    <scope>NUCLEOTIDE SEQUENCE</scope>
    <source>
        <strain evidence="2">MNPRO001-30</strain>
        <tissue evidence="2">Meninges</tissue>
    </source>
</reference>
<organism evidence="2 3">
    <name type="scientific">Parelaphostrongylus tenuis</name>
    <name type="common">Meningeal worm</name>
    <dbReference type="NCBI Taxonomy" id="148309"/>
    <lineage>
        <taxon>Eukaryota</taxon>
        <taxon>Metazoa</taxon>
        <taxon>Ecdysozoa</taxon>
        <taxon>Nematoda</taxon>
        <taxon>Chromadorea</taxon>
        <taxon>Rhabditida</taxon>
        <taxon>Rhabditina</taxon>
        <taxon>Rhabditomorpha</taxon>
        <taxon>Strongyloidea</taxon>
        <taxon>Metastrongylidae</taxon>
        <taxon>Parelaphostrongylus</taxon>
    </lineage>
</organism>
<name>A0AAD5MAH4_PARTN</name>
<proteinExistence type="predicted"/>
<feature type="region of interest" description="Disordered" evidence="1">
    <location>
        <begin position="26"/>
        <end position="59"/>
    </location>
</feature>
<dbReference type="Proteomes" id="UP001196413">
    <property type="component" value="Unassembled WGS sequence"/>
</dbReference>
<evidence type="ECO:0000313" key="2">
    <source>
        <dbReference type="EMBL" id="KAJ1355037.1"/>
    </source>
</evidence>
<feature type="compositionally biased region" description="Basic and acidic residues" evidence="1">
    <location>
        <begin position="49"/>
        <end position="59"/>
    </location>
</feature>
<comment type="caution">
    <text evidence="2">The sequence shown here is derived from an EMBL/GenBank/DDBJ whole genome shotgun (WGS) entry which is preliminary data.</text>
</comment>